<dbReference type="AlphaFoldDB" id="A0AAV7VZ97"/>
<keyword evidence="2" id="KW-1185">Reference proteome</keyword>
<gene>
    <name evidence="1" type="ORF">NDU88_001456</name>
</gene>
<dbReference type="EMBL" id="JANPWB010000002">
    <property type="protein sequence ID" value="KAJ1206046.1"/>
    <property type="molecule type" value="Genomic_DNA"/>
</dbReference>
<sequence length="90" mass="9719">MSVDNVPTVKRLAVDKLVVVTVVNKAEDTAIEVLVLIDMVGVDRVFIDFIDGVVNSLVVHLPDFSEAGFLISVETNTFSKGVDGSEADHF</sequence>
<reference evidence="1" key="1">
    <citation type="journal article" date="2022" name="bioRxiv">
        <title>Sequencing and chromosome-scale assembly of the giantPleurodeles waltlgenome.</title>
        <authorList>
            <person name="Brown T."/>
            <person name="Elewa A."/>
            <person name="Iarovenko S."/>
            <person name="Subramanian E."/>
            <person name="Araus A.J."/>
            <person name="Petzold A."/>
            <person name="Susuki M."/>
            <person name="Suzuki K.-i.T."/>
            <person name="Hayashi T."/>
            <person name="Toyoda A."/>
            <person name="Oliveira C."/>
            <person name="Osipova E."/>
            <person name="Leigh N.D."/>
            <person name="Simon A."/>
            <person name="Yun M.H."/>
        </authorList>
    </citation>
    <scope>NUCLEOTIDE SEQUENCE</scope>
    <source>
        <strain evidence="1">20211129_DDA</strain>
        <tissue evidence="1">Liver</tissue>
    </source>
</reference>
<evidence type="ECO:0000313" key="2">
    <source>
        <dbReference type="Proteomes" id="UP001066276"/>
    </source>
</evidence>
<comment type="caution">
    <text evidence="1">The sequence shown here is derived from an EMBL/GenBank/DDBJ whole genome shotgun (WGS) entry which is preliminary data.</text>
</comment>
<accession>A0AAV7VZ97</accession>
<dbReference type="Proteomes" id="UP001066276">
    <property type="component" value="Chromosome 1_2"/>
</dbReference>
<organism evidence="1 2">
    <name type="scientific">Pleurodeles waltl</name>
    <name type="common">Iberian ribbed newt</name>
    <dbReference type="NCBI Taxonomy" id="8319"/>
    <lineage>
        <taxon>Eukaryota</taxon>
        <taxon>Metazoa</taxon>
        <taxon>Chordata</taxon>
        <taxon>Craniata</taxon>
        <taxon>Vertebrata</taxon>
        <taxon>Euteleostomi</taxon>
        <taxon>Amphibia</taxon>
        <taxon>Batrachia</taxon>
        <taxon>Caudata</taxon>
        <taxon>Salamandroidea</taxon>
        <taxon>Salamandridae</taxon>
        <taxon>Pleurodelinae</taxon>
        <taxon>Pleurodeles</taxon>
    </lineage>
</organism>
<protein>
    <submittedName>
        <fullName evidence="1">Uncharacterized protein</fullName>
    </submittedName>
</protein>
<name>A0AAV7VZ97_PLEWA</name>
<evidence type="ECO:0000313" key="1">
    <source>
        <dbReference type="EMBL" id="KAJ1206046.1"/>
    </source>
</evidence>
<proteinExistence type="predicted"/>